<dbReference type="Proteomes" id="UP000076486">
    <property type="component" value="Unassembled WGS sequence"/>
</dbReference>
<reference evidence="1 2" key="1">
    <citation type="submission" date="2013-07" db="EMBL/GenBank/DDBJ databases">
        <title>Comparative Genomic and Metabolomic Analysis of Twelve Strains of Pseudoalteromonas luteoviolacea.</title>
        <authorList>
            <person name="Vynne N.G."/>
            <person name="Mansson M."/>
            <person name="Gram L."/>
        </authorList>
    </citation>
    <scope>NUCLEOTIDE SEQUENCE [LARGE SCALE GENOMIC DNA]</scope>
    <source>
        <strain evidence="1 2">CPMOR-1</strain>
    </source>
</reference>
<accession>A0A167KHJ3</accession>
<comment type="caution">
    <text evidence="1">The sequence shown here is derived from an EMBL/GenBank/DDBJ whole genome shotgun (WGS) entry which is preliminary data.</text>
</comment>
<sequence>MGEGGTNCSKQEGLDQLNSILDFSQQAQFDAWQRQLPFSAKEGSVEVAMVKSEPFSATA</sequence>
<dbReference type="PATRIC" id="fig|1365248.3.peg.2651"/>
<gene>
    <name evidence="1" type="ORF">N473_18000</name>
</gene>
<dbReference type="EMBL" id="AUYC01000030">
    <property type="protein sequence ID" value="KZN62807.1"/>
    <property type="molecule type" value="Genomic_DNA"/>
</dbReference>
<dbReference type="AlphaFoldDB" id="A0A167KHJ3"/>
<name>A0A167KHJ3_9GAMM</name>
<proteinExistence type="predicted"/>
<evidence type="ECO:0000313" key="2">
    <source>
        <dbReference type="Proteomes" id="UP000076486"/>
    </source>
</evidence>
<evidence type="ECO:0000313" key="1">
    <source>
        <dbReference type="EMBL" id="KZN62807.1"/>
    </source>
</evidence>
<dbReference type="RefSeq" id="WP_063368214.1">
    <property type="nucleotide sequence ID" value="NZ_AUYC01000030.1"/>
</dbReference>
<organism evidence="1 2">
    <name type="scientific">Pseudoalteromonas luteoviolacea CPMOR-1</name>
    <dbReference type="NCBI Taxonomy" id="1365248"/>
    <lineage>
        <taxon>Bacteria</taxon>
        <taxon>Pseudomonadati</taxon>
        <taxon>Pseudomonadota</taxon>
        <taxon>Gammaproteobacteria</taxon>
        <taxon>Alteromonadales</taxon>
        <taxon>Pseudoalteromonadaceae</taxon>
        <taxon>Pseudoalteromonas</taxon>
    </lineage>
</organism>
<protein>
    <submittedName>
        <fullName evidence="1">Uncharacterized protein</fullName>
    </submittedName>
</protein>